<protein>
    <submittedName>
        <fullName evidence="2">MBL fold metallo-hydrolase</fullName>
    </submittedName>
</protein>
<accession>A0AA43XJ41</accession>
<dbReference type="InterPro" id="IPR001279">
    <property type="entry name" value="Metallo-B-lactamas"/>
</dbReference>
<evidence type="ECO:0000313" key="2">
    <source>
        <dbReference type="EMBL" id="NBG87259.1"/>
    </source>
</evidence>
<organism evidence="2 3">
    <name type="scientific">Isachenkonia alkalipeptolytica</name>
    <dbReference type="NCBI Taxonomy" id="2565777"/>
    <lineage>
        <taxon>Bacteria</taxon>
        <taxon>Bacillati</taxon>
        <taxon>Bacillota</taxon>
        <taxon>Clostridia</taxon>
        <taxon>Eubacteriales</taxon>
        <taxon>Clostridiaceae</taxon>
        <taxon>Isachenkonia</taxon>
    </lineage>
</organism>
<feature type="domain" description="Metallo-beta-lactamase" evidence="1">
    <location>
        <begin position="52"/>
        <end position="259"/>
    </location>
</feature>
<gene>
    <name evidence="2" type="ORF">ISALK_01975</name>
</gene>
<proteinExistence type="predicted"/>
<dbReference type="Proteomes" id="UP000449710">
    <property type="component" value="Unassembled WGS sequence"/>
</dbReference>
<dbReference type="InterPro" id="IPR050662">
    <property type="entry name" value="Sec-metab_biosynth-thioest"/>
</dbReference>
<dbReference type="EMBL" id="SUMG01000002">
    <property type="protein sequence ID" value="NBG87259.1"/>
    <property type="molecule type" value="Genomic_DNA"/>
</dbReference>
<dbReference type="CDD" id="cd07725">
    <property type="entry name" value="TTHA1429-like_MBL-fold"/>
    <property type="match status" value="1"/>
</dbReference>
<name>A0AA43XJ41_9CLOT</name>
<dbReference type="SMART" id="SM00849">
    <property type="entry name" value="Lactamase_B"/>
    <property type="match status" value="1"/>
</dbReference>
<comment type="caution">
    <text evidence="2">The sequence shown here is derived from an EMBL/GenBank/DDBJ whole genome shotgun (WGS) entry which is preliminary data.</text>
</comment>
<dbReference type="Gene3D" id="3.60.15.10">
    <property type="entry name" value="Ribonuclease Z/Hydroxyacylglutathione hydrolase-like"/>
    <property type="match status" value="1"/>
</dbReference>
<dbReference type="InterPro" id="IPR036866">
    <property type="entry name" value="RibonucZ/Hydroxyglut_hydro"/>
</dbReference>
<dbReference type="PANTHER" id="PTHR23131:SF4">
    <property type="entry name" value="METALLO-BETA-LACTAMASE SUPERFAMILY POTEIN"/>
    <property type="match status" value="1"/>
</dbReference>
<dbReference type="PANTHER" id="PTHR23131">
    <property type="entry name" value="ENDORIBONUCLEASE LACTB2"/>
    <property type="match status" value="1"/>
</dbReference>
<evidence type="ECO:0000313" key="3">
    <source>
        <dbReference type="Proteomes" id="UP000449710"/>
    </source>
</evidence>
<reference evidence="2 3" key="1">
    <citation type="submission" date="2019-04" db="EMBL/GenBank/DDBJ databases">
        <title>Isachenkonia alkalipeptolytica gen. nov. sp. nov. a new anaerobic, alkiliphilic organothrophic bacterium capable to reduce synthesized ferrihydrite isolated from a soda lake.</title>
        <authorList>
            <person name="Toshchakov S.V."/>
            <person name="Zavarzina D.G."/>
            <person name="Zhilina T.N."/>
            <person name="Kostrikina N.A."/>
            <person name="Kublanov I.V."/>
        </authorList>
    </citation>
    <scope>NUCLEOTIDE SEQUENCE [LARGE SCALE GENOMIC DNA]</scope>
    <source>
        <strain evidence="2 3">Z-1701</strain>
    </source>
</reference>
<dbReference type="InterPro" id="IPR036388">
    <property type="entry name" value="WH-like_DNA-bd_sf"/>
</dbReference>
<evidence type="ECO:0000259" key="1">
    <source>
        <dbReference type="SMART" id="SM00849"/>
    </source>
</evidence>
<keyword evidence="3" id="KW-1185">Reference proteome</keyword>
<dbReference type="Pfam" id="PF00753">
    <property type="entry name" value="Lactamase_B"/>
    <property type="match status" value="1"/>
</dbReference>
<dbReference type="SUPFAM" id="SSF56281">
    <property type="entry name" value="Metallo-hydrolase/oxidoreductase"/>
    <property type="match status" value="1"/>
</dbReference>
<dbReference type="Gene3D" id="1.10.10.10">
    <property type="entry name" value="Winged helix-like DNA-binding domain superfamily/Winged helix DNA-binding domain"/>
    <property type="match status" value="1"/>
</dbReference>
<sequence>MVGGYPEKKSVKTTPSLPLLKLIEKRCCNMIKEILPKIYQIEIPLPKNPLKALNSYLIKGEEEYLLVDTGFNRRECQEVLFQALDSLEVDLKKTKVLITHLHADHSGLAEVLYSKGATLLMEPEEALRIKALSKEKNWETMKGDLKTFGLEVGKNFFDDHPGRIYAPKGDFAYEKIHEGENIVIGDYSFEVISVPGHTPGMINLFDRENRIYLSADHVLETITPNIGFWGYDQEKMLQKYLKSLRKVQEYPVTVMLPSHRGLIRKPKERIEELIAHHQERLKEVENIINGKDRPLTVEDVAKDMDWRIPAKSWGDFPPPQKSFAAGEAMSHLEYLKDHGRIKAYWKGNVIYFARNTQ</sequence>
<dbReference type="AlphaFoldDB" id="A0AA43XJ41"/>